<dbReference type="SUPFAM" id="SSF51735">
    <property type="entry name" value="NAD(P)-binding Rossmann-fold domains"/>
    <property type="match status" value="1"/>
</dbReference>
<dbReference type="GO" id="GO:0016491">
    <property type="term" value="F:oxidoreductase activity"/>
    <property type="evidence" value="ECO:0007669"/>
    <property type="project" value="UniProtKB-KW"/>
</dbReference>
<dbReference type="AlphaFoldDB" id="A0AAD7HKR3"/>
<dbReference type="EMBL" id="JARJLG010000253">
    <property type="protein sequence ID" value="KAJ7722876.1"/>
    <property type="molecule type" value="Genomic_DNA"/>
</dbReference>
<accession>A0AAD7HKR3</accession>
<dbReference type="InterPro" id="IPR036291">
    <property type="entry name" value="NAD(P)-bd_dom_sf"/>
</dbReference>
<dbReference type="Pfam" id="PF13561">
    <property type="entry name" value="adh_short_C2"/>
    <property type="match status" value="1"/>
</dbReference>
<reference evidence="3" key="1">
    <citation type="submission" date="2023-03" db="EMBL/GenBank/DDBJ databases">
        <title>Massive genome expansion in bonnet fungi (Mycena s.s.) driven by repeated elements and novel gene families across ecological guilds.</title>
        <authorList>
            <consortium name="Lawrence Berkeley National Laboratory"/>
            <person name="Harder C.B."/>
            <person name="Miyauchi S."/>
            <person name="Viragh M."/>
            <person name="Kuo A."/>
            <person name="Thoen E."/>
            <person name="Andreopoulos B."/>
            <person name="Lu D."/>
            <person name="Skrede I."/>
            <person name="Drula E."/>
            <person name="Henrissat B."/>
            <person name="Morin E."/>
            <person name="Kohler A."/>
            <person name="Barry K."/>
            <person name="LaButti K."/>
            <person name="Morin E."/>
            <person name="Salamov A."/>
            <person name="Lipzen A."/>
            <person name="Mereny Z."/>
            <person name="Hegedus B."/>
            <person name="Baldrian P."/>
            <person name="Stursova M."/>
            <person name="Weitz H."/>
            <person name="Taylor A."/>
            <person name="Grigoriev I.V."/>
            <person name="Nagy L.G."/>
            <person name="Martin F."/>
            <person name="Kauserud H."/>
        </authorList>
    </citation>
    <scope>NUCLEOTIDE SEQUENCE</scope>
    <source>
        <strain evidence="3">CBHHK188m</strain>
    </source>
</reference>
<dbReference type="Proteomes" id="UP001215280">
    <property type="component" value="Unassembled WGS sequence"/>
</dbReference>
<evidence type="ECO:0000313" key="3">
    <source>
        <dbReference type="EMBL" id="KAJ7722876.1"/>
    </source>
</evidence>
<keyword evidence="2" id="KW-0560">Oxidoreductase</keyword>
<comment type="similarity">
    <text evidence="1">Belongs to the short-chain dehydrogenases/reductases (SDR) family.</text>
</comment>
<protein>
    <submittedName>
        <fullName evidence="3">Uncharacterized protein</fullName>
    </submittedName>
</protein>
<sequence length="110" mass="11598">MLTEHTGMLMQGPYCASKFAVRGLTQAAALEFGKHRITVNSYAPGAIDTPLLAQASVTGDPTDIINKTKERSPLGRIGTVEDIASLVSFLVSEESQFITGACIPSNASLT</sequence>
<evidence type="ECO:0000256" key="1">
    <source>
        <dbReference type="ARBA" id="ARBA00006484"/>
    </source>
</evidence>
<evidence type="ECO:0000313" key="4">
    <source>
        <dbReference type="Proteomes" id="UP001215280"/>
    </source>
</evidence>
<name>A0AAD7HKR3_9AGAR</name>
<gene>
    <name evidence="3" type="ORF">DFH07DRAFT_284029</name>
</gene>
<dbReference type="Gene3D" id="3.40.50.720">
    <property type="entry name" value="NAD(P)-binding Rossmann-like Domain"/>
    <property type="match status" value="1"/>
</dbReference>
<dbReference type="PANTHER" id="PTHR24321">
    <property type="entry name" value="DEHYDROGENASES, SHORT CHAIN"/>
    <property type="match status" value="1"/>
</dbReference>
<comment type="caution">
    <text evidence="3">The sequence shown here is derived from an EMBL/GenBank/DDBJ whole genome shotgun (WGS) entry which is preliminary data.</text>
</comment>
<dbReference type="PANTHER" id="PTHR24321:SF8">
    <property type="entry name" value="ESTRADIOL 17-BETA-DEHYDROGENASE 8-RELATED"/>
    <property type="match status" value="1"/>
</dbReference>
<organism evidence="3 4">
    <name type="scientific">Mycena maculata</name>
    <dbReference type="NCBI Taxonomy" id="230809"/>
    <lineage>
        <taxon>Eukaryota</taxon>
        <taxon>Fungi</taxon>
        <taxon>Dikarya</taxon>
        <taxon>Basidiomycota</taxon>
        <taxon>Agaricomycotina</taxon>
        <taxon>Agaricomycetes</taxon>
        <taxon>Agaricomycetidae</taxon>
        <taxon>Agaricales</taxon>
        <taxon>Marasmiineae</taxon>
        <taxon>Mycenaceae</taxon>
        <taxon>Mycena</taxon>
    </lineage>
</organism>
<dbReference type="InterPro" id="IPR002347">
    <property type="entry name" value="SDR_fam"/>
</dbReference>
<proteinExistence type="inferred from homology"/>
<dbReference type="PRINTS" id="PR00081">
    <property type="entry name" value="GDHRDH"/>
</dbReference>
<keyword evidence="4" id="KW-1185">Reference proteome</keyword>
<evidence type="ECO:0000256" key="2">
    <source>
        <dbReference type="ARBA" id="ARBA00023002"/>
    </source>
</evidence>